<dbReference type="SUPFAM" id="SSF51735">
    <property type="entry name" value="NAD(P)-binding Rossmann-fold domains"/>
    <property type="match status" value="1"/>
</dbReference>
<dbReference type="GO" id="GO:0016491">
    <property type="term" value="F:oxidoreductase activity"/>
    <property type="evidence" value="ECO:0007669"/>
    <property type="project" value="UniProtKB-KW"/>
</dbReference>
<protein>
    <submittedName>
        <fullName evidence="3">SDR family oxidoreductase</fullName>
    </submittedName>
</protein>
<dbReference type="RefSeq" id="WP_128486221.1">
    <property type="nucleotide sequence ID" value="NZ_JBHLXB010000011.1"/>
</dbReference>
<dbReference type="PANTHER" id="PTHR43639:SF1">
    <property type="entry name" value="SHORT-CHAIN DEHYDROGENASE_REDUCTASE FAMILY PROTEIN"/>
    <property type="match status" value="1"/>
</dbReference>
<accession>A0A3S3UPV3</accession>
<dbReference type="PANTHER" id="PTHR43639">
    <property type="entry name" value="OXIDOREDUCTASE, SHORT-CHAIN DEHYDROGENASE/REDUCTASE FAMILY (AFU_ORTHOLOGUE AFUA_5G02870)"/>
    <property type="match status" value="1"/>
</dbReference>
<comment type="caution">
    <text evidence="3">The sequence shown here is derived from an EMBL/GenBank/DDBJ whole genome shotgun (WGS) entry which is preliminary data.</text>
</comment>
<keyword evidence="4" id="KW-1185">Reference proteome</keyword>
<sequence length="269" mass="28570">MTELNTERIHKPPRRAALITGAARRLGAAMARALAREGWFVVIHCNHSRSEGETLVAELQATGAGAALVCGPLSAKAEAEAIFAGAVALAGPLSLLVNNASAFQSDDLSTADEAGLALHMAVNLGAPLWLMQQFRAQEALPGDALVVNMLDNKLFALNPDFFTYTLSKAALRAATEMAAQSFGGRPRVCAIAPSITLISGAQSAGDFERTSRINPLGRRVFPDDICEALLMLCADRGLNGETLVVDGGQRHWRLPRDVAFLDEKDIPLG</sequence>
<keyword evidence="2" id="KW-0560">Oxidoreductase</keyword>
<dbReference type="PRINTS" id="PR00081">
    <property type="entry name" value="GDHRDH"/>
</dbReference>
<dbReference type="InterPro" id="IPR002347">
    <property type="entry name" value="SDR_fam"/>
</dbReference>
<evidence type="ECO:0000256" key="2">
    <source>
        <dbReference type="ARBA" id="ARBA00023002"/>
    </source>
</evidence>
<comment type="similarity">
    <text evidence="1">Belongs to the short-chain dehydrogenases/reductases (SDR) family.</text>
</comment>
<dbReference type="AlphaFoldDB" id="A0A3S3UPV3"/>
<dbReference type="InterPro" id="IPR036291">
    <property type="entry name" value="NAD(P)-bd_dom_sf"/>
</dbReference>
<gene>
    <name evidence="3" type="ORF">EP867_00305</name>
</gene>
<dbReference type="Pfam" id="PF13561">
    <property type="entry name" value="adh_short_C2"/>
    <property type="match status" value="1"/>
</dbReference>
<evidence type="ECO:0000313" key="3">
    <source>
        <dbReference type="EMBL" id="RWY45503.1"/>
    </source>
</evidence>
<dbReference type="Gene3D" id="3.40.50.720">
    <property type="entry name" value="NAD(P)-binding Rossmann-like Domain"/>
    <property type="match status" value="1"/>
</dbReference>
<evidence type="ECO:0000256" key="1">
    <source>
        <dbReference type="ARBA" id="ARBA00006484"/>
    </source>
</evidence>
<reference evidence="3 4" key="1">
    <citation type="journal article" date="2015" name="Int. J. Syst. Evol. Microbiol.">
        <title>Gemmobacter intermedius sp. nov., isolated from a white stork (Ciconia ciconia).</title>
        <authorList>
            <person name="Kampfer P."/>
            <person name="Jerzak L."/>
            <person name="Wilharm G."/>
            <person name="Golke J."/>
            <person name="Busse H.J."/>
            <person name="Glaeser S.P."/>
        </authorList>
    </citation>
    <scope>NUCLEOTIDE SEQUENCE [LARGE SCALE GENOMIC DNA]</scope>
    <source>
        <strain evidence="3 4">119/4</strain>
    </source>
</reference>
<dbReference type="EMBL" id="SBLC01000001">
    <property type="protein sequence ID" value="RWY45503.1"/>
    <property type="molecule type" value="Genomic_DNA"/>
</dbReference>
<dbReference type="Proteomes" id="UP000287168">
    <property type="component" value="Unassembled WGS sequence"/>
</dbReference>
<proteinExistence type="inferred from homology"/>
<dbReference type="OrthoDB" id="9786360at2"/>
<name>A0A3S3UPV3_9RHOB</name>
<evidence type="ECO:0000313" key="4">
    <source>
        <dbReference type="Proteomes" id="UP000287168"/>
    </source>
</evidence>
<organism evidence="3 4">
    <name type="scientific">Falsigemmobacter intermedius</name>
    <dbReference type="NCBI Taxonomy" id="1553448"/>
    <lineage>
        <taxon>Bacteria</taxon>
        <taxon>Pseudomonadati</taxon>
        <taxon>Pseudomonadota</taxon>
        <taxon>Alphaproteobacteria</taxon>
        <taxon>Rhodobacterales</taxon>
        <taxon>Paracoccaceae</taxon>
        <taxon>Falsigemmobacter</taxon>
    </lineage>
</organism>